<sequence length="197" mass="22651">MDDRAEAVLRFWFGEPTGPDHGHYRKAWFIKNDDFDTQIRQHFLSDYAKAAAGEYADWIANPACAVALLLLLDQFPRNLFRGQPQSFASDPQALSVAQHLVTTGADKTLIPVHRFFVYLPFEHSENIEHQHQCVQLMQTFISECPNLDDGLKGGLDYAIRHRDVIQRFGRFPHRNEILKRQSTPAEIAFLQQPGSRF</sequence>
<comment type="caution">
    <text evidence="1">The sequence shown here is derived from an EMBL/GenBank/DDBJ whole genome shotgun (WGS) entry which is preliminary data.</text>
</comment>
<dbReference type="Gene3D" id="1.20.58.320">
    <property type="entry name" value="TPR-like"/>
    <property type="match status" value="1"/>
</dbReference>
<protein>
    <submittedName>
        <fullName evidence="1">DUF924 domain-containing protein</fullName>
    </submittedName>
</protein>
<dbReference type="Proteomes" id="UP000249794">
    <property type="component" value="Unassembled WGS sequence"/>
</dbReference>
<gene>
    <name evidence="1" type="ORF">DCF15_13115</name>
</gene>
<reference evidence="2" key="1">
    <citation type="submission" date="2018-04" db="EMBL/GenBank/DDBJ databases">
        <authorList>
            <person name="Cornet L."/>
        </authorList>
    </citation>
    <scope>NUCLEOTIDE SEQUENCE [LARGE SCALE GENOMIC DNA]</scope>
</reference>
<reference evidence="1 2" key="2">
    <citation type="submission" date="2018-06" db="EMBL/GenBank/DDBJ databases">
        <title>Metagenomic assembly of (sub)arctic Cyanobacteria and their associated microbiome from non-axenic cultures.</title>
        <authorList>
            <person name="Baurain D."/>
        </authorList>
    </citation>
    <scope>NUCLEOTIDE SEQUENCE [LARGE SCALE GENOMIC DNA]</scope>
    <source>
        <strain evidence="1">ULC027bin1</strain>
    </source>
</reference>
<dbReference type="Pfam" id="PF06041">
    <property type="entry name" value="DUF924"/>
    <property type="match status" value="1"/>
</dbReference>
<dbReference type="Gene3D" id="1.25.40.10">
    <property type="entry name" value="Tetratricopeptide repeat domain"/>
    <property type="match status" value="1"/>
</dbReference>
<dbReference type="SUPFAM" id="SSF48452">
    <property type="entry name" value="TPR-like"/>
    <property type="match status" value="1"/>
</dbReference>
<proteinExistence type="predicted"/>
<accession>A0A2W4X7D5</accession>
<evidence type="ECO:0000313" key="2">
    <source>
        <dbReference type="Proteomes" id="UP000249794"/>
    </source>
</evidence>
<evidence type="ECO:0000313" key="1">
    <source>
        <dbReference type="EMBL" id="PZO52930.1"/>
    </source>
</evidence>
<dbReference type="EMBL" id="QBMP01000136">
    <property type="protein sequence ID" value="PZO52930.1"/>
    <property type="molecule type" value="Genomic_DNA"/>
</dbReference>
<organism evidence="1 2">
    <name type="scientific">Phormidesmis priestleyi</name>
    <dbReference type="NCBI Taxonomy" id="268141"/>
    <lineage>
        <taxon>Bacteria</taxon>
        <taxon>Bacillati</taxon>
        <taxon>Cyanobacteriota</taxon>
        <taxon>Cyanophyceae</taxon>
        <taxon>Leptolyngbyales</taxon>
        <taxon>Leptolyngbyaceae</taxon>
        <taxon>Phormidesmis</taxon>
    </lineage>
</organism>
<dbReference type="InterPro" id="IPR011990">
    <property type="entry name" value="TPR-like_helical_dom_sf"/>
</dbReference>
<dbReference type="AlphaFoldDB" id="A0A2W4X7D5"/>
<name>A0A2W4X7D5_9CYAN</name>
<dbReference type="InterPro" id="IPR010323">
    <property type="entry name" value="DUF924"/>
</dbReference>